<evidence type="ECO:0000256" key="2">
    <source>
        <dbReference type="ARBA" id="ARBA00009967"/>
    </source>
</evidence>
<sequence length="566" mass="61514">MRLLSSILFLSGGLHTTSANNHHTPLDPYDASVNTAPPAAAKRVAIIGAGAGGASTAYHLSQYAKASNIPLDITVYERNPYIGGRSTTVHAYNNTTFAKNTPVELGASIFVKINHILYNTSDVFNLTKIQLGQAGGDDEEPESGPVLGVFDGDIFVFQQEAGTSWWKELAKLWWRYGLAPLKARNLMKEVTGGFQKMYQAPHFPFASLTDTLYNLGLLEVTNMTGAQFLKERGVGELFSREIIQASTRVNYAQNLGLIHGVEAMVCLATDGAMAIRGGNYRIFESMIDASAKSVHLSTDVTDIDRHDDGTFTLTTKDALDTTSTGPTNTASFDTIILAAPYQFASLSITPQPNHIPEEIPYVNLHVTLFTSPHILSPSAFKLKDTELVPSVVLTTLLEGEDPGKKPIGYAGKAGFFSISTLRRVNNPTTGEKEYLYKIFSPSAIPGAFLSKILGLATPASGNEDPAAKDVSWIFRKLWQSYPYETPRASFEEVRLDENLWYTSGIESFVSTMETSSLMGANVARLVVDEWLVRDGDAVGVGRGMESAGMTGFVDEAQVPLELKAKL</sequence>
<comment type="caution">
    <text evidence="10">The sequence shown here is derived from an EMBL/GenBank/DDBJ whole genome shotgun (WGS) entry which is preliminary data.</text>
</comment>
<evidence type="ECO:0000313" key="12">
    <source>
        <dbReference type="Proteomes" id="UP000433883"/>
    </source>
</evidence>
<keyword evidence="6" id="KW-0560">Oxidoreductase</keyword>
<dbReference type="Gene3D" id="3.50.50.60">
    <property type="entry name" value="FAD/NAD(P)-binding domain"/>
    <property type="match status" value="1"/>
</dbReference>
<dbReference type="InterPro" id="IPR010795">
    <property type="entry name" value="Prenylcys_lyase"/>
</dbReference>
<evidence type="ECO:0000256" key="6">
    <source>
        <dbReference type="ARBA" id="ARBA00023002"/>
    </source>
</evidence>
<organism evidence="10 12">
    <name type="scientific">Venturia inaequalis</name>
    <name type="common">Apple scab fungus</name>
    <dbReference type="NCBI Taxonomy" id="5025"/>
    <lineage>
        <taxon>Eukaryota</taxon>
        <taxon>Fungi</taxon>
        <taxon>Dikarya</taxon>
        <taxon>Ascomycota</taxon>
        <taxon>Pezizomycotina</taxon>
        <taxon>Dothideomycetes</taxon>
        <taxon>Pleosporomycetidae</taxon>
        <taxon>Venturiales</taxon>
        <taxon>Venturiaceae</taxon>
        <taxon>Venturia</taxon>
    </lineage>
</organism>
<reference evidence="10 12" key="1">
    <citation type="submission" date="2019-11" db="EMBL/GenBank/DDBJ databases">
        <title>Venturia inaequalis Genome Resource.</title>
        <authorList>
            <person name="Lichtner F.J."/>
        </authorList>
    </citation>
    <scope>NUCLEOTIDE SEQUENCE [LARGE SCALE GENOMIC DNA]</scope>
    <source>
        <strain evidence="11 13">120213</strain>
        <strain evidence="10">Bline_iso_100314</strain>
    </source>
</reference>
<evidence type="ECO:0000256" key="7">
    <source>
        <dbReference type="ARBA" id="ARBA00023180"/>
    </source>
</evidence>
<name>A0A8H3UBF4_VENIN</name>
<proteinExistence type="inferred from homology"/>
<keyword evidence="7" id="KW-0325">Glycoprotein</keyword>
<dbReference type="GO" id="GO:0001735">
    <property type="term" value="F:prenylcysteine oxidase activity"/>
    <property type="evidence" value="ECO:0007669"/>
    <property type="project" value="InterPro"/>
</dbReference>
<dbReference type="EMBL" id="WNWS01000003">
    <property type="protein sequence ID" value="KAE9988889.1"/>
    <property type="molecule type" value="Genomic_DNA"/>
</dbReference>
<dbReference type="GO" id="GO:0030327">
    <property type="term" value="P:prenylated protein catabolic process"/>
    <property type="evidence" value="ECO:0007669"/>
    <property type="project" value="TreeGrafter"/>
</dbReference>
<dbReference type="Pfam" id="PF07156">
    <property type="entry name" value="Prenylcys_lyase"/>
    <property type="match status" value="1"/>
</dbReference>
<evidence type="ECO:0000313" key="13">
    <source>
        <dbReference type="Proteomes" id="UP000447873"/>
    </source>
</evidence>
<dbReference type="Proteomes" id="UP000433883">
    <property type="component" value="Unassembled WGS sequence"/>
</dbReference>
<evidence type="ECO:0000313" key="11">
    <source>
        <dbReference type="EMBL" id="KAE9988889.1"/>
    </source>
</evidence>
<keyword evidence="5" id="KW-0274">FAD</keyword>
<gene>
    <name evidence="10" type="ORF">BLS_006403</name>
    <name evidence="11" type="ORF">EG328_005599</name>
</gene>
<feature type="chain" id="PRO_5044690536" description="Prenylcysteine lyase domain-containing protein" evidence="8">
    <location>
        <begin position="20"/>
        <end position="566"/>
    </location>
</feature>
<dbReference type="PIRSF" id="PIRSF036292">
    <property type="entry name" value="Prenylcysteine_oxidase"/>
    <property type="match status" value="1"/>
</dbReference>
<dbReference type="Proteomes" id="UP000447873">
    <property type="component" value="Unassembled WGS sequence"/>
</dbReference>
<protein>
    <recommendedName>
        <fullName evidence="9">Prenylcysteine lyase domain-containing protein</fullName>
    </recommendedName>
</protein>
<keyword evidence="4 8" id="KW-0732">Signal</keyword>
<dbReference type="PANTHER" id="PTHR15944">
    <property type="entry name" value="FARNESYLCYSTEINE LYASE"/>
    <property type="match status" value="1"/>
</dbReference>
<evidence type="ECO:0000313" key="10">
    <source>
        <dbReference type="EMBL" id="KAE9967397.1"/>
    </source>
</evidence>
<comment type="cofactor">
    <cofactor evidence="1">
        <name>FAD</name>
        <dbReference type="ChEBI" id="CHEBI:57692"/>
    </cofactor>
</comment>
<evidence type="ECO:0000256" key="1">
    <source>
        <dbReference type="ARBA" id="ARBA00001974"/>
    </source>
</evidence>
<dbReference type="GO" id="GO:0030328">
    <property type="term" value="P:prenylcysteine catabolic process"/>
    <property type="evidence" value="ECO:0007669"/>
    <property type="project" value="InterPro"/>
</dbReference>
<evidence type="ECO:0000256" key="4">
    <source>
        <dbReference type="ARBA" id="ARBA00022729"/>
    </source>
</evidence>
<feature type="signal peptide" evidence="8">
    <location>
        <begin position="1"/>
        <end position="19"/>
    </location>
</feature>
<evidence type="ECO:0000256" key="8">
    <source>
        <dbReference type="SAM" id="SignalP"/>
    </source>
</evidence>
<dbReference type="InterPro" id="IPR036188">
    <property type="entry name" value="FAD/NAD-bd_sf"/>
</dbReference>
<dbReference type="PANTHER" id="PTHR15944:SF0">
    <property type="entry name" value="PRENYLCYSTEINE LYASE DOMAIN-CONTAINING PROTEIN"/>
    <property type="match status" value="1"/>
</dbReference>
<evidence type="ECO:0000259" key="9">
    <source>
        <dbReference type="Pfam" id="PF07156"/>
    </source>
</evidence>
<dbReference type="EMBL" id="WNWQ01000470">
    <property type="protein sequence ID" value="KAE9967397.1"/>
    <property type="molecule type" value="Genomic_DNA"/>
</dbReference>
<comment type="similarity">
    <text evidence="2">Belongs to the prenylcysteine oxidase family.</text>
</comment>
<dbReference type="SUPFAM" id="SSF51905">
    <property type="entry name" value="FAD/NAD(P)-binding domain"/>
    <property type="match status" value="1"/>
</dbReference>
<keyword evidence="3" id="KW-0285">Flavoprotein</keyword>
<dbReference type="Pfam" id="PF13450">
    <property type="entry name" value="NAD_binding_8"/>
    <property type="match status" value="1"/>
</dbReference>
<evidence type="ECO:0000256" key="3">
    <source>
        <dbReference type="ARBA" id="ARBA00022630"/>
    </source>
</evidence>
<dbReference type="InterPro" id="IPR017046">
    <property type="entry name" value="Prenylcysteine_Oxase1"/>
</dbReference>
<evidence type="ECO:0000256" key="5">
    <source>
        <dbReference type="ARBA" id="ARBA00022827"/>
    </source>
</evidence>
<feature type="domain" description="Prenylcysteine lyase" evidence="9">
    <location>
        <begin position="163"/>
        <end position="531"/>
    </location>
</feature>
<accession>A0A8H3UBF4</accession>
<dbReference type="AlphaFoldDB" id="A0A8H3UBF4"/>